<proteinExistence type="predicted"/>
<gene>
    <name evidence="2" type="ORF">X777_07014</name>
</gene>
<evidence type="ECO:0000256" key="1">
    <source>
        <dbReference type="SAM" id="MobiDB-lite"/>
    </source>
</evidence>
<dbReference type="EMBL" id="KK107283">
    <property type="protein sequence ID" value="EZA53546.1"/>
    <property type="molecule type" value="Genomic_DNA"/>
</dbReference>
<dbReference type="AlphaFoldDB" id="A0A026WD04"/>
<evidence type="ECO:0000313" key="2">
    <source>
        <dbReference type="EMBL" id="EZA53546.1"/>
    </source>
</evidence>
<protein>
    <submittedName>
        <fullName evidence="2">Uncharacterized protein</fullName>
    </submittedName>
</protein>
<evidence type="ECO:0000313" key="3">
    <source>
        <dbReference type="Proteomes" id="UP000053097"/>
    </source>
</evidence>
<sequence length="70" mass="7798">MRTATANIDRDNSIASASDASSSGFHLSYIVCVRDARNRSSLSVTRYEQRRPFDRAALSHADVTRPLRVT</sequence>
<keyword evidence="3" id="KW-1185">Reference proteome</keyword>
<organism evidence="2 3">
    <name type="scientific">Ooceraea biroi</name>
    <name type="common">Clonal raider ant</name>
    <name type="synonym">Cerapachys biroi</name>
    <dbReference type="NCBI Taxonomy" id="2015173"/>
    <lineage>
        <taxon>Eukaryota</taxon>
        <taxon>Metazoa</taxon>
        <taxon>Ecdysozoa</taxon>
        <taxon>Arthropoda</taxon>
        <taxon>Hexapoda</taxon>
        <taxon>Insecta</taxon>
        <taxon>Pterygota</taxon>
        <taxon>Neoptera</taxon>
        <taxon>Endopterygota</taxon>
        <taxon>Hymenoptera</taxon>
        <taxon>Apocrita</taxon>
        <taxon>Aculeata</taxon>
        <taxon>Formicoidea</taxon>
        <taxon>Formicidae</taxon>
        <taxon>Dorylinae</taxon>
        <taxon>Ooceraea</taxon>
    </lineage>
</organism>
<dbReference type="Proteomes" id="UP000053097">
    <property type="component" value="Unassembled WGS sequence"/>
</dbReference>
<accession>A0A026WD04</accession>
<reference evidence="2 3" key="1">
    <citation type="journal article" date="2014" name="Curr. Biol.">
        <title>The genome of the clonal raider ant Cerapachys biroi.</title>
        <authorList>
            <person name="Oxley P.R."/>
            <person name="Ji L."/>
            <person name="Fetter-Pruneda I."/>
            <person name="McKenzie S.K."/>
            <person name="Li C."/>
            <person name="Hu H."/>
            <person name="Zhang G."/>
            <person name="Kronauer D.J."/>
        </authorList>
    </citation>
    <scope>NUCLEOTIDE SEQUENCE [LARGE SCALE GENOMIC DNA]</scope>
</reference>
<feature type="region of interest" description="Disordered" evidence="1">
    <location>
        <begin position="1"/>
        <end position="21"/>
    </location>
</feature>
<name>A0A026WD04_OOCBI</name>